<dbReference type="Proteomes" id="UP000050792">
    <property type="component" value="Unassembled WGS sequence"/>
</dbReference>
<sequence length="634" mass="74726">MPDYCNEDDSKQIESVTMHGVHRIHPNDVGLDVASLKIIELSKKIRELNAALVSERNRCNNLCQVVRKLESESASLSNKDVICSLCKQNKITTNEKIDNTSESAGQEKKIKKMESVVLELRQKVQTLNHDLLLAKKVVEAETGEIIPNINIWLTNLKLKTEGTYGTWRGRQQQITALKNRIAKLQSQLALKASSCTEVLINKDNIENETFSGATFFGINYFQDDDNNLDLQSPKVNHTIEQNENKISTIIQLQDEKKRLEEDNDVTKKNLQKTKLRINNLLQEQKELKQQILFLIKKGKHDDELVESLVHRNEDLQNELNRMNQINKEKDDEIEKFNEQQSNLKQRKDIEIKRLEEIIIEKNQLIDNMNERLTTVNQIHLDKSEHEVITETNDIIQSNFIHSSQCDQLCDPDHIKSLTIERDGLVKLIENMESRIEELVNEKMKLELENTELTRKLTGKPIINNQSLLINEKSIKSINNNHNDNEDDQLFHYLTNENYIKNLFLKCSSLSLSSMKIITKYIKQFQMILIKYHNELMNLKNNIKLILNYRNDDFKLMMNIIDELRQQQQQQGQQRQRQQEQQEQEQQQRQQQQKQGQQRQRQQEQQEQEQQQRQQQQKQGQQRQRQQEQQEQEQQ</sequence>
<evidence type="ECO:0000313" key="4">
    <source>
        <dbReference type="WBParaSite" id="SRDH1_1070.1"/>
    </source>
</evidence>
<dbReference type="InterPro" id="IPR038929">
    <property type="entry name" value="CCDC13"/>
</dbReference>
<reference evidence="4 5" key="2">
    <citation type="submission" date="2023-11" db="UniProtKB">
        <authorList>
            <consortium name="WormBaseParasite"/>
        </authorList>
    </citation>
    <scope>IDENTIFICATION</scope>
</reference>
<proteinExistence type="predicted"/>
<feature type="compositionally biased region" description="Low complexity" evidence="2">
    <location>
        <begin position="570"/>
        <end position="628"/>
    </location>
</feature>
<dbReference type="WBParaSite" id="SRDH1_1070.3">
    <property type="protein sequence ID" value="SRDH1_1070.3"/>
    <property type="gene ID" value="SRDH1_1070"/>
</dbReference>
<keyword evidence="3" id="KW-1185">Reference proteome</keyword>
<feature type="region of interest" description="Disordered" evidence="2">
    <location>
        <begin position="570"/>
        <end position="634"/>
    </location>
</feature>
<evidence type="ECO:0000313" key="5">
    <source>
        <dbReference type="WBParaSite" id="SRDH1_1070.2"/>
    </source>
</evidence>
<feature type="coiled-coil region" evidence="1">
    <location>
        <begin position="242"/>
        <end position="371"/>
    </location>
</feature>
<dbReference type="PANTHER" id="PTHR31935:SF1">
    <property type="entry name" value="COILED-COIL DOMAIN-CONTAINING PROTEIN 13"/>
    <property type="match status" value="1"/>
</dbReference>
<dbReference type="PANTHER" id="PTHR31935">
    <property type="entry name" value="COILED-COIL DOMAIN-CONTAINING PROTEIN 13"/>
    <property type="match status" value="1"/>
</dbReference>
<evidence type="ECO:0000313" key="3">
    <source>
        <dbReference type="Proteomes" id="UP000050792"/>
    </source>
</evidence>
<evidence type="ECO:0000256" key="2">
    <source>
        <dbReference type="SAM" id="MobiDB-lite"/>
    </source>
</evidence>
<organism evidence="3 5">
    <name type="scientific">Schistosoma rodhaini</name>
    <dbReference type="NCBI Taxonomy" id="6188"/>
    <lineage>
        <taxon>Eukaryota</taxon>
        <taxon>Metazoa</taxon>
        <taxon>Spiralia</taxon>
        <taxon>Lophotrochozoa</taxon>
        <taxon>Platyhelminthes</taxon>
        <taxon>Trematoda</taxon>
        <taxon>Digenea</taxon>
        <taxon>Strigeidida</taxon>
        <taxon>Schistosomatoidea</taxon>
        <taxon>Schistosomatidae</taxon>
        <taxon>Schistosoma</taxon>
    </lineage>
</organism>
<dbReference type="WBParaSite" id="SRDH1_1070.1">
    <property type="protein sequence ID" value="SRDH1_1070.1"/>
    <property type="gene ID" value="SRDH1_1070"/>
</dbReference>
<name>A0AA85EJB0_9TREM</name>
<dbReference type="AlphaFoldDB" id="A0AA85EJB0"/>
<feature type="coiled-coil region" evidence="1">
    <location>
        <begin position="414"/>
        <end position="455"/>
    </location>
</feature>
<accession>A0AA85EJB0</accession>
<feature type="coiled-coil region" evidence="1">
    <location>
        <begin position="31"/>
        <end position="58"/>
    </location>
</feature>
<reference evidence="3" key="1">
    <citation type="submission" date="2022-06" db="EMBL/GenBank/DDBJ databases">
        <authorList>
            <person name="Berger JAMES D."/>
            <person name="Berger JAMES D."/>
        </authorList>
    </citation>
    <scope>NUCLEOTIDE SEQUENCE [LARGE SCALE GENOMIC DNA]</scope>
</reference>
<evidence type="ECO:0000256" key="1">
    <source>
        <dbReference type="SAM" id="Coils"/>
    </source>
</evidence>
<protein>
    <submittedName>
        <fullName evidence="4 5">Uncharacterized protein</fullName>
    </submittedName>
</protein>
<keyword evidence="1" id="KW-0175">Coiled coil</keyword>
<dbReference type="WBParaSite" id="SRDH1_1070.2">
    <property type="protein sequence ID" value="SRDH1_1070.2"/>
    <property type="gene ID" value="SRDH1_1070"/>
</dbReference>